<comment type="caution">
    <text evidence="2">The sequence shown here is derived from an EMBL/GenBank/DDBJ whole genome shotgun (WGS) entry which is preliminary data.</text>
</comment>
<accession>A0ABR7MCI0</accession>
<feature type="transmembrane region" description="Helical" evidence="1">
    <location>
        <begin position="12"/>
        <end position="31"/>
    </location>
</feature>
<keyword evidence="1" id="KW-1133">Transmembrane helix</keyword>
<feature type="transmembrane region" description="Helical" evidence="1">
    <location>
        <begin position="183"/>
        <end position="205"/>
    </location>
</feature>
<dbReference type="EMBL" id="MBUA01000029">
    <property type="protein sequence ID" value="MBC6492747.1"/>
    <property type="molecule type" value="Genomic_DNA"/>
</dbReference>
<dbReference type="RefSeq" id="WP_187258067.1">
    <property type="nucleotide sequence ID" value="NZ_JBHULF010000019.1"/>
</dbReference>
<feature type="transmembrane region" description="Helical" evidence="1">
    <location>
        <begin position="217"/>
        <end position="234"/>
    </location>
</feature>
<feature type="transmembrane region" description="Helical" evidence="1">
    <location>
        <begin position="160"/>
        <end position="177"/>
    </location>
</feature>
<dbReference type="Proteomes" id="UP000765802">
    <property type="component" value="Unassembled WGS sequence"/>
</dbReference>
<proteinExistence type="predicted"/>
<reference evidence="2 3" key="1">
    <citation type="submission" date="2016-07" db="EMBL/GenBank/DDBJ databases">
        <title>Genome analysis of Flavihumibacter stibioxidans YS-17.</title>
        <authorList>
            <person name="Shi K."/>
            <person name="Han Y."/>
            <person name="Wang G."/>
        </authorList>
    </citation>
    <scope>NUCLEOTIDE SEQUENCE [LARGE SCALE GENOMIC DNA]</scope>
    <source>
        <strain evidence="2 3">YS-17</strain>
    </source>
</reference>
<name>A0ABR7MCI0_9BACT</name>
<organism evidence="2 3">
    <name type="scientific">Flavihumibacter stibioxidans</name>
    <dbReference type="NCBI Taxonomy" id="1834163"/>
    <lineage>
        <taxon>Bacteria</taxon>
        <taxon>Pseudomonadati</taxon>
        <taxon>Bacteroidota</taxon>
        <taxon>Chitinophagia</taxon>
        <taxon>Chitinophagales</taxon>
        <taxon>Chitinophagaceae</taxon>
        <taxon>Flavihumibacter</taxon>
    </lineage>
</organism>
<sequence>MEIRYVNKDFRNSLYCYLSLSLFFILAWWYGVVLEKKGFDVRQVEIDGVLLYIAGIFLIMLQQKIKIPDLLNRKIGADHRALYPFALGILFGLTDLLVFKIVLHPQPYDTLPPFLQPFPYSVLLYIQGAIYTEILYRLLPFTILLLVLEFFHPSGATRRVGFWIIAILTSLLEPVMQLPDGAIWLKAYSFLSGFAFNLLQAWFLRKAGFLAALNVRLGHYLVWHVLLGVYVEYFELR</sequence>
<feature type="transmembrane region" description="Helical" evidence="1">
    <location>
        <begin position="43"/>
        <end position="61"/>
    </location>
</feature>
<keyword evidence="1" id="KW-0812">Transmembrane</keyword>
<evidence type="ECO:0000313" key="3">
    <source>
        <dbReference type="Proteomes" id="UP000765802"/>
    </source>
</evidence>
<feature type="transmembrane region" description="Helical" evidence="1">
    <location>
        <begin position="123"/>
        <end position="148"/>
    </location>
</feature>
<feature type="transmembrane region" description="Helical" evidence="1">
    <location>
        <begin position="82"/>
        <end position="103"/>
    </location>
</feature>
<evidence type="ECO:0008006" key="4">
    <source>
        <dbReference type="Google" id="ProtNLM"/>
    </source>
</evidence>
<keyword evidence="3" id="KW-1185">Reference proteome</keyword>
<evidence type="ECO:0000256" key="1">
    <source>
        <dbReference type="SAM" id="Phobius"/>
    </source>
</evidence>
<keyword evidence="1" id="KW-0472">Membrane</keyword>
<gene>
    <name evidence="2" type="ORF">BC349_16945</name>
</gene>
<evidence type="ECO:0000313" key="2">
    <source>
        <dbReference type="EMBL" id="MBC6492747.1"/>
    </source>
</evidence>
<protein>
    <recommendedName>
        <fullName evidence="4">CPBP family intramembrane metalloprotease</fullName>
    </recommendedName>
</protein>